<dbReference type="AlphaFoldDB" id="A0A100IJD5"/>
<protein>
    <submittedName>
        <fullName evidence="1">Uncharacterized protein</fullName>
    </submittedName>
</protein>
<dbReference type="VEuPathDB" id="FungiDB:ATCC64974_86830"/>
<dbReference type="Gene3D" id="2.60.40.640">
    <property type="match status" value="1"/>
</dbReference>
<comment type="caution">
    <text evidence="1">The sequence shown here is derived from an EMBL/GenBank/DDBJ whole genome shotgun (WGS) entry which is preliminary data.</text>
</comment>
<proteinExistence type="predicted"/>
<evidence type="ECO:0000313" key="2">
    <source>
        <dbReference type="Proteomes" id="UP000068243"/>
    </source>
</evidence>
<gene>
    <name evidence="1" type="ORF">ABL_04611</name>
</gene>
<dbReference type="OrthoDB" id="3922101at2759"/>
<dbReference type="OMA" id="NEICTES"/>
<dbReference type="InterPro" id="IPR014752">
    <property type="entry name" value="Arrestin-like_C"/>
</dbReference>
<name>A0A100IJD5_ASPNG</name>
<dbReference type="Proteomes" id="UP000068243">
    <property type="component" value="Unassembled WGS sequence"/>
</dbReference>
<evidence type="ECO:0000313" key="1">
    <source>
        <dbReference type="EMBL" id="GAQ41950.1"/>
    </source>
</evidence>
<dbReference type="VEuPathDB" id="FungiDB:ASPNIDRAFT2_1159884"/>
<organism evidence="1 2">
    <name type="scientific">Aspergillus niger</name>
    <dbReference type="NCBI Taxonomy" id="5061"/>
    <lineage>
        <taxon>Eukaryota</taxon>
        <taxon>Fungi</taxon>
        <taxon>Dikarya</taxon>
        <taxon>Ascomycota</taxon>
        <taxon>Pezizomycotina</taxon>
        <taxon>Eurotiomycetes</taxon>
        <taxon>Eurotiomycetidae</taxon>
        <taxon>Eurotiales</taxon>
        <taxon>Aspergillaceae</taxon>
        <taxon>Aspergillus</taxon>
        <taxon>Aspergillus subgen. Circumdati</taxon>
    </lineage>
</organism>
<reference evidence="2" key="1">
    <citation type="journal article" date="2016" name="Genome Announc.">
        <title>Draft genome sequence of Aspergillus niger strain An76.</title>
        <authorList>
            <person name="Gong W."/>
            <person name="Cheng Z."/>
            <person name="Zhang H."/>
            <person name="Liu L."/>
            <person name="Gao P."/>
            <person name="Wang L."/>
        </authorList>
    </citation>
    <scope>NUCLEOTIDE SEQUENCE [LARGE SCALE GENOMIC DNA]</scope>
    <source>
        <strain evidence="2">An76</strain>
    </source>
</reference>
<dbReference type="EMBL" id="BCMY01000007">
    <property type="protein sequence ID" value="GAQ41950.1"/>
    <property type="molecule type" value="Genomic_DNA"/>
</dbReference>
<accession>A0A100IJD5</accession>
<sequence>MINPHLRLNTPQSHTIFIRPGIEPYTSSLPGSVRFSRKASMDMDMTDSARNITISLVRSVRFDGHSSPRTNLKGRWRSTLRYGQSTTKQFIAPCYEETVLSCILWSEFDKLVSCRNTDTEDCVVYYFNIPVPNCLPPTMKTELGTVDYYLKATIDLESGRKLSVSKTLDILYRLIQPTSSPSNYSRRFTASPLMIQTTISQQRPKDATTKAMFSVELAIRNLLTPGARDGEMKYIAISAIKWRVDEVAMRRNIAHCEMQAFANTTTTSKRSLIEGKLEPRCPKVIFQRSVQSCLRDGCLRVEFEIRIPESANAADEICESYCGSDDPRNIFPQADLPEIAINHELKVELITREDTFSGRTNKKLDRKPIAKLYGATYPVRIHKLANDVDAIDTYCLDEPPAFDAIKQMLPPKYEP</sequence>